<proteinExistence type="predicted"/>
<dbReference type="GO" id="GO:0012505">
    <property type="term" value="C:endomembrane system"/>
    <property type="evidence" value="ECO:0007669"/>
    <property type="project" value="UniProtKB-ARBA"/>
</dbReference>
<dbReference type="Pfam" id="PF05719">
    <property type="entry name" value="GPP34"/>
    <property type="match status" value="1"/>
</dbReference>
<evidence type="ECO:0008006" key="7">
    <source>
        <dbReference type="Google" id="ProtNLM"/>
    </source>
</evidence>
<reference evidence="6" key="1">
    <citation type="submission" date="2015-07" db="EMBL/GenBank/DDBJ databases">
        <title>Draft genome sequence of Streptomyces sp. CMAA 1322, a bacterium isolated from Caatinga biome, from dry forest semiarid of Brazil.</title>
        <authorList>
            <person name="Santos S.N."/>
            <person name="Gacesa R."/>
            <person name="Taketani R.G."/>
            <person name="Long P.F."/>
            <person name="Melo I.S."/>
        </authorList>
    </citation>
    <scope>NUCLEOTIDE SEQUENCE [LARGE SCALE GENOMIC DNA]</scope>
    <source>
        <strain evidence="6">CMAA 1322</strain>
    </source>
</reference>
<gene>
    <name evidence="5" type="ORF">AC230_21390</name>
</gene>
<evidence type="ECO:0000313" key="6">
    <source>
        <dbReference type="Proteomes" id="UP000037288"/>
    </source>
</evidence>
<dbReference type="InterPro" id="IPR008628">
    <property type="entry name" value="GPP34-like"/>
</dbReference>
<evidence type="ECO:0000256" key="2">
    <source>
        <dbReference type="ARBA" id="ARBA00023034"/>
    </source>
</evidence>
<organism evidence="5 6">
    <name type="scientific">Streptomyces caatingaensis</name>
    <dbReference type="NCBI Taxonomy" id="1678637"/>
    <lineage>
        <taxon>Bacteria</taxon>
        <taxon>Bacillati</taxon>
        <taxon>Actinomycetota</taxon>
        <taxon>Actinomycetes</taxon>
        <taxon>Kitasatosporales</taxon>
        <taxon>Streptomycetaceae</taxon>
        <taxon>Streptomyces</taxon>
    </lineage>
</organism>
<accession>A0A0K9XAR2</accession>
<dbReference type="GO" id="GO:0005737">
    <property type="term" value="C:cytoplasm"/>
    <property type="evidence" value="ECO:0007669"/>
    <property type="project" value="UniProtKB-ARBA"/>
</dbReference>
<comment type="caution">
    <text evidence="5">The sequence shown here is derived from an EMBL/GenBank/DDBJ whole genome shotgun (WGS) entry which is preliminary data.</text>
</comment>
<protein>
    <recommendedName>
        <fullName evidence="7">GPP34 family phosphoprotein</fullName>
    </recommendedName>
</protein>
<keyword evidence="4" id="KW-0472">Membrane</keyword>
<dbReference type="EMBL" id="LFXA01000014">
    <property type="protein sequence ID" value="KNB50514.1"/>
    <property type="molecule type" value="Genomic_DNA"/>
</dbReference>
<evidence type="ECO:0000256" key="4">
    <source>
        <dbReference type="ARBA" id="ARBA00023136"/>
    </source>
</evidence>
<keyword evidence="3" id="KW-0446">Lipid-binding</keyword>
<dbReference type="Gene3D" id="1.10.3630.10">
    <property type="entry name" value="yeast vps74-n-term truncation variant domain like"/>
    <property type="match status" value="1"/>
</dbReference>
<dbReference type="AlphaFoldDB" id="A0A0K9XAR2"/>
<dbReference type="PATRIC" id="fig|1678637.3.peg.4590"/>
<evidence type="ECO:0000313" key="5">
    <source>
        <dbReference type="EMBL" id="KNB50514.1"/>
    </source>
</evidence>
<sequence>MTAAAHGRSSMAEDLMLLALEPGSGRVRGRLRTRYALAAAELMERELTGSVRPEADGRRVAVTGSSGTAGRALTRRWLARHARGGAIARYGDHLAARGLVRARRRRLAGVLPVTRYPLLGHDAVAELRSRIEAAAQGDADATADLRALRLGALLAAVGLDGPVFPGPAFRGLRRRLAERAAADWAAREARRALRAAMAAASGGG</sequence>
<evidence type="ECO:0000256" key="1">
    <source>
        <dbReference type="ARBA" id="ARBA00004255"/>
    </source>
</evidence>
<keyword evidence="2" id="KW-0333">Golgi apparatus</keyword>
<evidence type="ECO:0000256" key="3">
    <source>
        <dbReference type="ARBA" id="ARBA00023121"/>
    </source>
</evidence>
<dbReference type="InterPro" id="IPR038261">
    <property type="entry name" value="GPP34-like_sf"/>
</dbReference>
<dbReference type="Proteomes" id="UP000037288">
    <property type="component" value="Unassembled WGS sequence"/>
</dbReference>
<comment type="subcellular location">
    <subcellularLocation>
        <location evidence="1">Golgi apparatus membrane</location>
        <topology evidence="1">Peripheral membrane protein</topology>
        <orientation evidence="1">Cytoplasmic side</orientation>
    </subcellularLocation>
</comment>
<keyword evidence="6" id="KW-1185">Reference proteome</keyword>
<name>A0A0K9XAR2_9ACTN</name>
<dbReference type="RefSeq" id="WP_049717914.1">
    <property type="nucleotide sequence ID" value="NZ_LFXA01000014.1"/>
</dbReference>
<dbReference type="GO" id="GO:0070273">
    <property type="term" value="F:phosphatidylinositol-4-phosphate binding"/>
    <property type="evidence" value="ECO:0007669"/>
    <property type="project" value="InterPro"/>
</dbReference>
<dbReference type="STRING" id="1678637.AC230_21390"/>